<feature type="coiled-coil region" evidence="1">
    <location>
        <begin position="62"/>
        <end position="93"/>
    </location>
</feature>
<keyword evidence="1" id="KW-0175">Coiled coil</keyword>
<sequence>MPSIVVPSIAATSPHVSDASIQPFLQDDFDPADYLNNALPSLAASNTPRSTQNLQTGRSVPLSDLTNQLQSLLSQLNAQTSRLSNTLTQLTDEIIRSGGRLAYEVEVLRGDTGTLTDVLANGLKDDIELFAPAKSTDDRDDAVDAVKVKTNREPPASTTQPPYLDQLQDLTKIRARLDNVIRVFGDAMAWPLAPSELSLTSSLISISGPDSSANNHTLEEKGRQYAEKIRREITDLLGTGSDVSGIETAITKVENLRLLAEVWKGTAEEKARFRFVDSLQKLVDERSKASGRPSGDVRKPGISPARAVDYRYGNLDAGRGQSEGGYGFLQNLQNIKNNIYLE</sequence>
<dbReference type="AlphaFoldDB" id="A0AAQ3R9K6"/>
<protein>
    <submittedName>
        <fullName evidence="2">Uncharacterized protein</fullName>
    </submittedName>
</protein>
<evidence type="ECO:0000313" key="2">
    <source>
        <dbReference type="EMBL" id="WPH00225.1"/>
    </source>
</evidence>
<evidence type="ECO:0000256" key="1">
    <source>
        <dbReference type="SAM" id="Coils"/>
    </source>
</evidence>
<organism evidence="2 3">
    <name type="scientific">Acrodontium crateriforme</name>
    <dbReference type="NCBI Taxonomy" id="150365"/>
    <lineage>
        <taxon>Eukaryota</taxon>
        <taxon>Fungi</taxon>
        <taxon>Dikarya</taxon>
        <taxon>Ascomycota</taxon>
        <taxon>Pezizomycotina</taxon>
        <taxon>Dothideomycetes</taxon>
        <taxon>Dothideomycetidae</taxon>
        <taxon>Mycosphaerellales</taxon>
        <taxon>Teratosphaeriaceae</taxon>
        <taxon>Acrodontium</taxon>
    </lineage>
</organism>
<dbReference type="Proteomes" id="UP001303373">
    <property type="component" value="Chromosome 4"/>
</dbReference>
<gene>
    <name evidence="2" type="ORF">R9X50_00304800</name>
</gene>
<dbReference type="EMBL" id="CP138583">
    <property type="protein sequence ID" value="WPH00225.1"/>
    <property type="molecule type" value="Genomic_DNA"/>
</dbReference>
<evidence type="ECO:0000313" key="3">
    <source>
        <dbReference type="Proteomes" id="UP001303373"/>
    </source>
</evidence>
<proteinExistence type="predicted"/>
<reference evidence="2 3" key="1">
    <citation type="submission" date="2023-11" db="EMBL/GenBank/DDBJ databases">
        <title>An acidophilic fungus is an integral part of prey digestion in a carnivorous sundew plant.</title>
        <authorList>
            <person name="Tsai I.J."/>
        </authorList>
    </citation>
    <scope>NUCLEOTIDE SEQUENCE [LARGE SCALE GENOMIC DNA]</scope>
    <source>
        <strain evidence="2">169a</strain>
    </source>
</reference>
<dbReference type="Gene3D" id="6.10.250.2790">
    <property type="match status" value="1"/>
</dbReference>
<accession>A0AAQ3R9K6</accession>
<keyword evidence="3" id="KW-1185">Reference proteome</keyword>
<name>A0AAQ3R9K6_9PEZI</name>